<dbReference type="InterPro" id="IPR011990">
    <property type="entry name" value="TPR-like_helical_dom_sf"/>
</dbReference>
<name>A0A1I3CGR4_9LACT</name>
<dbReference type="PANTHER" id="PTHR12558:SF13">
    <property type="entry name" value="CELL DIVISION CYCLE PROTEIN 27 HOMOLOG"/>
    <property type="match status" value="1"/>
</dbReference>
<feature type="repeat" description="TPR" evidence="1">
    <location>
        <begin position="204"/>
        <end position="237"/>
    </location>
</feature>
<accession>A0A1I3CGR4</accession>
<dbReference type="EMBL" id="FOQE01000018">
    <property type="protein sequence ID" value="SFH73668.1"/>
    <property type="molecule type" value="Genomic_DNA"/>
</dbReference>
<evidence type="ECO:0000313" key="2">
    <source>
        <dbReference type="EMBL" id="SFH73668.1"/>
    </source>
</evidence>
<dbReference type="RefSeq" id="WP_092092472.1">
    <property type="nucleotide sequence ID" value="NZ_FOQE01000018.1"/>
</dbReference>
<proteinExistence type="predicted"/>
<keyword evidence="1" id="KW-0802">TPR repeat</keyword>
<dbReference type="Pfam" id="PF13432">
    <property type="entry name" value="TPR_16"/>
    <property type="match status" value="1"/>
</dbReference>
<evidence type="ECO:0000256" key="1">
    <source>
        <dbReference type="PROSITE-ProRule" id="PRU00339"/>
    </source>
</evidence>
<dbReference type="InterPro" id="IPR019734">
    <property type="entry name" value="TPR_rpt"/>
</dbReference>
<dbReference type="OrthoDB" id="2080803at2"/>
<keyword evidence="3" id="KW-1185">Reference proteome</keyword>
<evidence type="ECO:0000313" key="3">
    <source>
        <dbReference type="Proteomes" id="UP000198668"/>
    </source>
</evidence>
<protein>
    <submittedName>
        <fullName evidence="2">Tetratricopeptide repeat-containing protein</fullName>
    </submittedName>
</protein>
<feature type="repeat" description="TPR" evidence="1">
    <location>
        <begin position="272"/>
        <end position="305"/>
    </location>
</feature>
<dbReference type="PROSITE" id="PS50005">
    <property type="entry name" value="TPR"/>
    <property type="match status" value="2"/>
</dbReference>
<dbReference type="Pfam" id="PF13181">
    <property type="entry name" value="TPR_8"/>
    <property type="match status" value="3"/>
</dbReference>
<dbReference type="Proteomes" id="UP000198668">
    <property type="component" value="Unassembled WGS sequence"/>
</dbReference>
<organism evidence="2 3">
    <name type="scientific">Pisciglobus halotolerans</name>
    <dbReference type="NCBI Taxonomy" id="745365"/>
    <lineage>
        <taxon>Bacteria</taxon>
        <taxon>Bacillati</taxon>
        <taxon>Bacillota</taxon>
        <taxon>Bacilli</taxon>
        <taxon>Lactobacillales</taxon>
        <taxon>Carnobacteriaceae</taxon>
    </lineage>
</organism>
<dbReference type="SMART" id="SM00028">
    <property type="entry name" value="TPR"/>
    <property type="match status" value="6"/>
</dbReference>
<gene>
    <name evidence="2" type="ORF">SAMN04489868_11813</name>
</gene>
<dbReference type="PANTHER" id="PTHR12558">
    <property type="entry name" value="CELL DIVISION CYCLE 16,23,27"/>
    <property type="match status" value="1"/>
</dbReference>
<sequence>MSHGQKMIQFLQDKQLEQATAEFNLALQHDNKEELYLLADSLYELGFLKETRTIDLQLLNADPYNDELKISLAEIAIEEDDVDQAMEWLSQIGETSQAYPQSLMVQADMYFVQGLYEVSEQKLLQAQDILGDEPVIQFALAELHFAMGKDAQAIRGYEALMEKGYTEFSGINLAGRNGNAYSALGDFDEAVLYLEQSIEEDEKTDTLFQLGFTYLQKKDNQRAVETLFQLKELDPSYTSLYPYLAVGLEEENRLEKAAEVIQEGLQYDRYNPDLYLQGANIAIKLENEELAEQYFKEAITLAPDNAVYLLGYANLLLKQERYEETIAMVQAKLKEEVVDPQFYWNLAQANNGLENYEAAGAGYKKAYPSFRQNTDFLREYIDYLREEGNRDIIKEVLGDYLVLEPTDEEMVTLLESINGNDE</sequence>
<dbReference type="Gene3D" id="1.25.40.10">
    <property type="entry name" value="Tetratricopeptide repeat domain"/>
    <property type="match status" value="2"/>
</dbReference>
<dbReference type="SUPFAM" id="SSF48452">
    <property type="entry name" value="TPR-like"/>
    <property type="match status" value="3"/>
</dbReference>
<reference evidence="2 3" key="1">
    <citation type="submission" date="2016-10" db="EMBL/GenBank/DDBJ databases">
        <authorList>
            <person name="de Groot N.N."/>
        </authorList>
    </citation>
    <scope>NUCLEOTIDE SEQUENCE [LARGE SCALE GENOMIC DNA]</scope>
    <source>
        <strain evidence="2 3">DSM 27630</strain>
    </source>
</reference>
<dbReference type="AlphaFoldDB" id="A0A1I3CGR4"/>